<dbReference type="AlphaFoldDB" id="A0A9X7GFY1"/>
<evidence type="ECO:0000313" key="1">
    <source>
        <dbReference type="EMBL" id="PFV35704.1"/>
    </source>
</evidence>
<sequence length="291" mass="34046">MKLKEKSAYYGIEDYSQEQLFTMQQHLFQFAEAIGGLPKNHLEVFHKRGWLLPFLYAYDDLLWGRWNYWFEILEKETIEGSGPIPQIEWVMPGNSGFEFTKKMLMKCVDHYDSRIDSFAHWLHWGLALTDEPLNISEKLNQHYYENFDMFLMQKYPSDYMSHVLCEQTGKGYKDGLGYFPTPYQVSIMMTQMAYTDADNPIMAEKYKKQTINDPCVGCGSTFLPASNYSLRGAACDVSKIAIDLVKIQSRIYAPWFSMHPEHIKGFDKEDIFELRPSEEKKSMEGQLQLVF</sequence>
<name>A0A9X7GFY1_BACTU</name>
<dbReference type="InterPro" id="IPR029063">
    <property type="entry name" value="SAM-dependent_MTases_sf"/>
</dbReference>
<evidence type="ECO:0000313" key="2">
    <source>
        <dbReference type="Proteomes" id="UP000223366"/>
    </source>
</evidence>
<comment type="caution">
    <text evidence="1">The sequence shown here is derived from an EMBL/GenBank/DDBJ whole genome shotgun (WGS) entry which is preliminary data.</text>
</comment>
<reference evidence="1 2" key="1">
    <citation type="submission" date="2017-09" db="EMBL/GenBank/DDBJ databases">
        <title>Large-scale bioinformatics analysis of Bacillus genomes uncovers conserved roles of natural products in bacterial physiology.</title>
        <authorList>
            <consortium name="Agbiome Team Llc"/>
            <person name="Bleich R.M."/>
            <person name="Grubbs K.J."/>
            <person name="Santa Maria K.C."/>
            <person name="Allen S.E."/>
            <person name="Farag S."/>
            <person name="Shank E.A."/>
            <person name="Bowers A."/>
        </authorList>
    </citation>
    <scope>NUCLEOTIDE SEQUENCE [LARGE SCALE GENOMIC DNA]</scope>
    <source>
        <strain evidence="1 2">AFS060060</strain>
    </source>
</reference>
<dbReference type="Proteomes" id="UP000223366">
    <property type="component" value="Unassembled WGS sequence"/>
</dbReference>
<proteinExistence type="predicted"/>
<dbReference type="RefSeq" id="WP_098685570.1">
    <property type="nucleotide sequence ID" value="NZ_NVDU01000003.1"/>
</dbReference>
<gene>
    <name evidence="1" type="ORF">COK99_01395</name>
</gene>
<organism evidence="1 2">
    <name type="scientific">Bacillus thuringiensis</name>
    <dbReference type="NCBI Taxonomy" id="1428"/>
    <lineage>
        <taxon>Bacteria</taxon>
        <taxon>Bacillati</taxon>
        <taxon>Bacillota</taxon>
        <taxon>Bacilli</taxon>
        <taxon>Bacillales</taxon>
        <taxon>Bacillaceae</taxon>
        <taxon>Bacillus</taxon>
        <taxon>Bacillus cereus group</taxon>
    </lineage>
</organism>
<accession>A0A9X7GFY1</accession>
<dbReference type="EMBL" id="NVDU01000003">
    <property type="protein sequence ID" value="PFV35704.1"/>
    <property type="molecule type" value="Genomic_DNA"/>
</dbReference>
<protein>
    <submittedName>
        <fullName evidence="1">Uncharacterized protein</fullName>
    </submittedName>
</protein>
<dbReference type="SUPFAM" id="SSF53335">
    <property type="entry name" value="S-adenosyl-L-methionine-dependent methyltransferases"/>
    <property type="match status" value="1"/>
</dbReference>